<feature type="compositionally biased region" description="Pro residues" evidence="2">
    <location>
        <begin position="452"/>
        <end position="468"/>
    </location>
</feature>
<keyword evidence="5" id="KW-1185">Reference proteome</keyword>
<evidence type="ECO:0000256" key="2">
    <source>
        <dbReference type="SAM" id="MobiDB-lite"/>
    </source>
</evidence>
<dbReference type="Gene3D" id="3.30.1150.10">
    <property type="match status" value="1"/>
</dbReference>
<dbReference type="PROSITE" id="PS50011">
    <property type="entry name" value="PROTEIN_KINASE_DOM"/>
    <property type="match status" value="1"/>
</dbReference>
<organism evidence="4 5">
    <name type="scientific">Mesoterricola silvestris</name>
    <dbReference type="NCBI Taxonomy" id="2927979"/>
    <lineage>
        <taxon>Bacteria</taxon>
        <taxon>Pseudomonadati</taxon>
        <taxon>Acidobacteriota</taxon>
        <taxon>Holophagae</taxon>
        <taxon>Holophagales</taxon>
        <taxon>Holophagaceae</taxon>
        <taxon>Mesoterricola</taxon>
    </lineage>
</organism>
<dbReference type="SUPFAM" id="SSF74653">
    <property type="entry name" value="TolA/TonB C-terminal domain"/>
    <property type="match status" value="1"/>
</dbReference>
<feature type="domain" description="Protein kinase" evidence="3">
    <location>
        <begin position="10"/>
        <end position="266"/>
    </location>
</feature>
<dbReference type="InterPro" id="IPR000719">
    <property type="entry name" value="Prot_kinase_dom"/>
</dbReference>
<dbReference type="Gene3D" id="1.10.510.10">
    <property type="entry name" value="Transferase(Phosphotransferase) domain 1"/>
    <property type="match status" value="1"/>
</dbReference>
<dbReference type="KEGG" id="msil:METEAL_26820"/>
<protein>
    <recommendedName>
        <fullName evidence="3">Protein kinase domain-containing protein</fullName>
    </recommendedName>
</protein>
<dbReference type="GO" id="GO:0005524">
    <property type="term" value="F:ATP binding"/>
    <property type="evidence" value="ECO:0007669"/>
    <property type="project" value="InterPro"/>
</dbReference>
<dbReference type="EMBL" id="AP027080">
    <property type="protein sequence ID" value="BDU73508.1"/>
    <property type="molecule type" value="Genomic_DNA"/>
</dbReference>
<dbReference type="RefSeq" id="WP_316412179.1">
    <property type="nucleotide sequence ID" value="NZ_AP027080.1"/>
</dbReference>
<proteinExistence type="predicted"/>
<accession>A0AA48KCH3</accession>
<feature type="coiled-coil region" evidence="1">
    <location>
        <begin position="349"/>
        <end position="441"/>
    </location>
</feature>
<evidence type="ECO:0000259" key="3">
    <source>
        <dbReference type="PROSITE" id="PS50011"/>
    </source>
</evidence>
<evidence type="ECO:0000313" key="4">
    <source>
        <dbReference type="EMBL" id="BDU73508.1"/>
    </source>
</evidence>
<dbReference type="SUPFAM" id="SSF56112">
    <property type="entry name" value="Protein kinase-like (PK-like)"/>
    <property type="match status" value="1"/>
</dbReference>
<name>A0AA48KCH3_9BACT</name>
<gene>
    <name evidence="4" type="ORF">METEAL_26820</name>
</gene>
<evidence type="ECO:0000313" key="5">
    <source>
        <dbReference type="Proteomes" id="UP001238179"/>
    </source>
</evidence>
<dbReference type="Proteomes" id="UP001238179">
    <property type="component" value="Chromosome"/>
</dbReference>
<dbReference type="GO" id="GO:0004672">
    <property type="term" value="F:protein kinase activity"/>
    <property type="evidence" value="ECO:0007669"/>
    <property type="project" value="InterPro"/>
</dbReference>
<dbReference type="InterPro" id="IPR011009">
    <property type="entry name" value="Kinase-like_dom_sf"/>
</dbReference>
<evidence type="ECO:0000256" key="1">
    <source>
        <dbReference type="SAM" id="Coils"/>
    </source>
</evidence>
<feature type="region of interest" description="Disordered" evidence="2">
    <location>
        <begin position="447"/>
        <end position="477"/>
    </location>
</feature>
<dbReference type="AlphaFoldDB" id="A0AA48KCH3"/>
<sequence length="594" mass="63423">MTSYTRLGSYMLSSELTADPIGRIHRGLSLAGSAFEKHNLLRTFSDELVEAGIGARIAEAQKVAGILAGGRGFGVNYHAEAGRTPHVVCDYVAGRSLAQVLKKTREEQIPLGVDHSLSVIQGLAMSLMSLAAKDLHHGALSPHSIWVSFEGATQIIDAPYAGILAGLLPKAKGLEKELAPYRAPLAKGPLAQDLYALGAVLYELLTLEKLPAAEAIPAALSRATLKAAMEDGPLPAEIAGLLNRLLLDTTAFGSMGDFNKELERVLYDGDYSPTTFNMAFYMHTLFREESDQDAQAMKADQSVDYAPFLPSEGASRSVLVGADGQSRVKYFVYAGAAAVALIGFAGYKYRELRSENNAIQVKLAELQQLKAANENKLMDIAKQEESQKALQDQLAKKAAEAKTAEERAKAKKDLEESKAKALELARQKDEALKKQQELTNRGNSIAMAAQKTPPPPPPQPATPPPAPAPAKQEAPVAVATPVPQPAAPAASQQDTVETAATLVRRVSPTVPRLANKAFLPANVRDSDIKVILKIFVDAQGRPVKVVIVQGVAGPFGYNDAAQTAALASGYAPATRNGKPTTGWMTLEYNFGKAR</sequence>
<reference evidence="5" key="1">
    <citation type="journal article" date="2023" name="Int. J. Syst. Evol. Microbiol.">
        <title>Mesoterricola silvestris gen. nov., sp. nov., Mesoterricola sediminis sp. nov., Geothrix oryzae sp. nov., Geothrix edaphica sp. nov., Geothrix rubra sp. nov., and Geothrix limicola sp. nov., six novel members of Acidobacteriota isolated from soils.</title>
        <authorList>
            <person name="Itoh H."/>
            <person name="Sugisawa Y."/>
            <person name="Mise K."/>
            <person name="Xu Z."/>
            <person name="Kuniyasu M."/>
            <person name="Ushijima N."/>
            <person name="Kawano K."/>
            <person name="Kobayashi E."/>
            <person name="Shiratori Y."/>
            <person name="Masuda Y."/>
            <person name="Senoo K."/>
        </authorList>
    </citation>
    <scope>NUCLEOTIDE SEQUENCE [LARGE SCALE GENOMIC DNA]</scope>
    <source>
        <strain evidence="5">W79</strain>
    </source>
</reference>
<keyword evidence="1" id="KW-0175">Coiled coil</keyword>